<dbReference type="Proteomes" id="UP001154312">
    <property type="component" value="Unassembled WGS sequence"/>
</dbReference>
<keyword evidence="3" id="KW-1185">Reference proteome</keyword>
<comment type="caution">
    <text evidence="2">The sequence shown here is derived from an EMBL/GenBank/DDBJ whole genome shotgun (WGS) entry which is preliminary data.</text>
</comment>
<dbReference type="Gene3D" id="1.10.1060.10">
    <property type="entry name" value="Alpha-helical ferredoxin"/>
    <property type="match status" value="1"/>
</dbReference>
<reference evidence="2" key="1">
    <citation type="submission" date="2022-02" db="EMBL/GenBank/DDBJ databases">
        <authorList>
            <person name="Leng L."/>
        </authorList>
    </citation>
    <scope>NUCLEOTIDE SEQUENCE</scope>
    <source>
        <strain evidence="2">JI</strain>
    </source>
</reference>
<name>A0A9X4H4X5_9FIRM</name>
<dbReference type="InterPro" id="IPR028261">
    <property type="entry name" value="DPD_II"/>
</dbReference>
<dbReference type="RefSeq" id="WP_277442331.1">
    <property type="nucleotide sequence ID" value="NZ_JAKOAV010000002.1"/>
</dbReference>
<proteinExistence type="predicted"/>
<dbReference type="EMBL" id="JAKOAV010000002">
    <property type="protein sequence ID" value="MDF9407154.1"/>
    <property type="molecule type" value="Genomic_DNA"/>
</dbReference>
<dbReference type="Pfam" id="PF14691">
    <property type="entry name" value="Fer4_20"/>
    <property type="match status" value="1"/>
</dbReference>
<gene>
    <name evidence="2" type="ORF">L7E55_02085</name>
</gene>
<evidence type="ECO:0000313" key="3">
    <source>
        <dbReference type="Proteomes" id="UP001154312"/>
    </source>
</evidence>
<evidence type="ECO:0000313" key="2">
    <source>
        <dbReference type="EMBL" id="MDF9407154.1"/>
    </source>
</evidence>
<evidence type="ECO:0000259" key="1">
    <source>
        <dbReference type="Pfam" id="PF14691"/>
    </source>
</evidence>
<accession>A0A9X4H4X5</accession>
<dbReference type="InterPro" id="IPR009051">
    <property type="entry name" value="Helical_ferredxn"/>
</dbReference>
<protein>
    <recommendedName>
        <fullName evidence="1">Dihydroprymidine dehydrogenase domain-containing protein</fullName>
    </recommendedName>
</protein>
<dbReference type="AlphaFoldDB" id="A0A9X4H4X5"/>
<feature type="domain" description="Dihydroprymidine dehydrogenase" evidence="1">
    <location>
        <begin position="7"/>
        <end position="79"/>
    </location>
</feature>
<dbReference type="GO" id="GO:0051536">
    <property type="term" value="F:iron-sulfur cluster binding"/>
    <property type="evidence" value="ECO:0007669"/>
    <property type="project" value="InterPro"/>
</dbReference>
<sequence length="125" mass="14412">MIKRRFACPIEKNAVSYMSLIEQEKENEAMVAIKQKTPLAETLCRVCSLTCEVSCRKTNGDTFPLQDIKRFIIDHGEKNGFISKDSFISNHKQYIHMGRVAIVGNNIKYDAWYQNIIFVEKCTIC</sequence>
<organism evidence="2 3">
    <name type="scientific">Pelotomaculum isophthalicicum JI</name>
    <dbReference type="NCBI Taxonomy" id="947010"/>
    <lineage>
        <taxon>Bacteria</taxon>
        <taxon>Bacillati</taxon>
        <taxon>Bacillota</taxon>
        <taxon>Clostridia</taxon>
        <taxon>Eubacteriales</taxon>
        <taxon>Desulfotomaculaceae</taxon>
        <taxon>Pelotomaculum</taxon>
    </lineage>
</organism>